<feature type="compositionally biased region" description="Low complexity" evidence="1">
    <location>
        <begin position="82"/>
        <end position="92"/>
    </location>
</feature>
<feature type="compositionally biased region" description="Polar residues" evidence="1">
    <location>
        <begin position="130"/>
        <end position="142"/>
    </location>
</feature>
<accession>A0AAJ0HMU5</accession>
<feature type="compositionally biased region" description="Polar residues" evidence="1">
    <location>
        <begin position="170"/>
        <end position="190"/>
    </location>
</feature>
<sequence>MPPIRVYTESPITATKASGVTPQTASPDGRDEHTQAQSQAIPADASAPTPTGTQNIPNYAPVQATPTRTLSSDGPPPPQPGAIPHLPVATATLPPPPKAGEKHQPPEPTPATQLPSMTYPPQMSIPAPTTPYSQLGTATASAPSYALPGHLPGPTASAGAGGSLSHPPGYQQNPNTTGLDRYQQDVQNSPLAYDGRDGGDSDDGVWNSARKWAQVAGEKLSAAEDEVWRRINKK</sequence>
<organism evidence="2 3">
    <name type="scientific">Lasiosphaeria hispida</name>
    <dbReference type="NCBI Taxonomy" id="260671"/>
    <lineage>
        <taxon>Eukaryota</taxon>
        <taxon>Fungi</taxon>
        <taxon>Dikarya</taxon>
        <taxon>Ascomycota</taxon>
        <taxon>Pezizomycotina</taxon>
        <taxon>Sordariomycetes</taxon>
        <taxon>Sordariomycetidae</taxon>
        <taxon>Sordariales</taxon>
        <taxon>Lasiosphaeriaceae</taxon>
        <taxon>Lasiosphaeria</taxon>
    </lineage>
</organism>
<reference evidence="2" key="2">
    <citation type="submission" date="2023-06" db="EMBL/GenBank/DDBJ databases">
        <authorList>
            <consortium name="Lawrence Berkeley National Laboratory"/>
            <person name="Haridas S."/>
            <person name="Hensen N."/>
            <person name="Bonometti L."/>
            <person name="Westerberg I."/>
            <person name="Brannstrom I.O."/>
            <person name="Guillou S."/>
            <person name="Cros-Aarteil S."/>
            <person name="Calhoun S."/>
            <person name="Kuo A."/>
            <person name="Mondo S."/>
            <person name="Pangilinan J."/>
            <person name="Riley R."/>
            <person name="Labutti K."/>
            <person name="Andreopoulos B."/>
            <person name="Lipzen A."/>
            <person name="Chen C."/>
            <person name="Yanf M."/>
            <person name="Daum C."/>
            <person name="Ng V."/>
            <person name="Clum A."/>
            <person name="Steindorff A."/>
            <person name="Ohm R."/>
            <person name="Martin F."/>
            <person name="Silar P."/>
            <person name="Natvig D."/>
            <person name="Lalanne C."/>
            <person name="Gautier V."/>
            <person name="Ament-Velasquez S.L."/>
            <person name="Kruys A."/>
            <person name="Hutchinson M.I."/>
            <person name="Powell A.J."/>
            <person name="Barry K."/>
            <person name="Miller A.N."/>
            <person name="Grigoriev I.V."/>
            <person name="Debuchy R."/>
            <person name="Gladieux P."/>
            <person name="Thoren M.H."/>
            <person name="Johannesson H."/>
        </authorList>
    </citation>
    <scope>NUCLEOTIDE SEQUENCE</scope>
    <source>
        <strain evidence="2">CBS 955.72</strain>
    </source>
</reference>
<comment type="caution">
    <text evidence="2">The sequence shown here is derived from an EMBL/GenBank/DDBJ whole genome shotgun (WGS) entry which is preliminary data.</text>
</comment>
<feature type="compositionally biased region" description="Polar residues" evidence="1">
    <location>
        <begin position="48"/>
        <end position="57"/>
    </location>
</feature>
<keyword evidence="3" id="KW-1185">Reference proteome</keyword>
<evidence type="ECO:0000256" key="1">
    <source>
        <dbReference type="SAM" id="MobiDB-lite"/>
    </source>
</evidence>
<dbReference type="AlphaFoldDB" id="A0AAJ0HMU5"/>
<feature type="compositionally biased region" description="Polar residues" evidence="1">
    <location>
        <begin position="110"/>
        <end position="121"/>
    </location>
</feature>
<feature type="region of interest" description="Disordered" evidence="1">
    <location>
        <begin position="1"/>
        <end position="207"/>
    </location>
</feature>
<feature type="compositionally biased region" description="Low complexity" evidence="1">
    <location>
        <begin position="152"/>
        <end position="169"/>
    </location>
</feature>
<reference evidence="2" key="1">
    <citation type="journal article" date="2023" name="Mol. Phylogenet. Evol.">
        <title>Genome-scale phylogeny and comparative genomics of the fungal order Sordariales.</title>
        <authorList>
            <person name="Hensen N."/>
            <person name="Bonometti L."/>
            <person name="Westerberg I."/>
            <person name="Brannstrom I.O."/>
            <person name="Guillou S."/>
            <person name="Cros-Aarteil S."/>
            <person name="Calhoun S."/>
            <person name="Haridas S."/>
            <person name="Kuo A."/>
            <person name="Mondo S."/>
            <person name="Pangilinan J."/>
            <person name="Riley R."/>
            <person name="LaButti K."/>
            <person name="Andreopoulos B."/>
            <person name="Lipzen A."/>
            <person name="Chen C."/>
            <person name="Yan M."/>
            <person name="Daum C."/>
            <person name="Ng V."/>
            <person name="Clum A."/>
            <person name="Steindorff A."/>
            <person name="Ohm R.A."/>
            <person name="Martin F."/>
            <person name="Silar P."/>
            <person name="Natvig D.O."/>
            <person name="Lalanne C."/>
            <person name="Gautier V."/>
            <person name="Ament-Velasquez S.L."/>
            <person name="Kruys A."/>
            <person name="Hutchinson M.I."/>
            <person name="Powell A.J."/>
            <person name="Barry K."/>
            <person name="Miller A.N."/>
            <person name="Grigoriev I.V."/>
            <person name="Debuchy R."/>
            <person name="Gladieux P."/>
            <person name="Hiltunen Thoren M."/>
            <person name="Johannesson H."/>
        </authorList>
    </citation>
    <scope>NUCLEOTIDE SEQUENCE</scope>
    <source>
        <strain evidence="2">CBS 955.72</strain>
    </source>
</reference>
<proteinExistence type="predicted"/>
<evidence type="ECO:0000313" key="2">
    <source>
        <dbReference type="EMBL" id="KAK3357484.1"/>
    </source>
</evidence>
<gene>
    <name evidence="2" type="ORF">B0T25DRAFT_160287</name>
</gene>
<protein>
    <submittedName>
        <fullName evidence="2">Uncharacterized protein</fullName>
    </submittedName>
</protein>
<evidence type="ECO:0000313" key="3">
    <source>
        <dbReference type="Proteomes" id="UP001275084"/>
    </source>
</evidence>
<name>A0AAJ0HMU5_9PEZI</name>
<dbReference type="Proteomes" id="UP001275084">
    <property type="component" value="Unassembled WGS sequence"/>
</dbReference>
<feature type="compositionally biased region" description="Polar residues" evidence="1">
    <location>
        <begin position="10"/>
        <end position="26"/>
    </location>
</feature>
<dbReference type="EMBL" id="JAUIQD010000003">
    <property type="protein sequence ID" value="KAK3357484.1"/>
    <property type="molecule type" value="Genomic_DNA"/>
</dbReference>